<dbReference type="RefSeq" id="WP_184391043.1">
    <property type="nucleotide sequence ID" value="NZ_JACHDB010000001.1"/>
</dbReference>
<evidence type="ECO:0000313" key="1">
    <source>
        <dbReference type="EMBL" id="MBB5431400.1"/>
    </source>
</evidence>
<keyword evidence="2" id="KW-1185">Reference proteome</keyword>
<dbReference type="AlphaFoldDB" id="A0A7W8QKD9"/>
<accession>A0A7W8QKD9</accession>
<organism evidence="1 2">
    <name type="scientific">Nocardiopsis composta</name>
    <dbReference type="NCBI Taxonomy" id="157465"/>
    <lineage>
        <taxon>Bacteria</taxon>
        <taxon>Bacillati</taxon>
        <taxon>Actinomycetota</taxon>
        <taxon>Actinomycetes</taxon>
        <taxon>Streptosporangiales</taxon>
        <taxon>Nocardiopsidaceae</taxon>
        <taxon>Nocardiopsis</taxon>
    </lineage>
</organism>
<evidence type="ECO:0000313" key="2">
    <source>
        <dbReference type="Proteomes" id="UP000572635"/>
    </source>
</evidence>
<dbReference type="Proteomes" id="UP000572635">
    <property type="component" value="Unassembled WGS sequence"/>
</dbReference>
<protein>
    <submittedName>
        <fullName evidence="1">Uncharacterized protein</fullName>
    </submittedName>
</protein>
<gene>
    <name evidence="1" type="ORF">HDA36_001484</name>
</gene>
<dbReference type="EMBL" id="JACHDB010000001">
    <property type="protein sequence ID" value="MBB5431400.1"/>
    <property type="molecule type" value="Genomic_DNA"/>
</dbReference>
<reference evidence="1 2" key="1">
    <citation type="submission" date="2020-08" db="EMBL/GenBank/DDBJ databases">
        <title>Sequencing the genomes of 1000 actinobacteria strains.</title>
        <authorList>
            <person name="Klenk H.-P."/>
        </authorList>
    </citation>
    <scope>NUCLEOTIDE SEQUENCE [LARGE SCALE GENOMIC DNA]</scope>
    <source>
        <strain evidence="1 2">DSM 44551</strain>
    </source>
</reference>
<name>A0A7W8QKD9_9ACTN</name>
<sequence>MTSIHHTGARAVPIGRITAAATAITEALGLSTEVHTLAAHAHYKDGTVESCLDITVDTHTVAPGDRHALVERIVAHLGGAPEDVEEVDDPWSEIVSAEVLTSDGIRIRVEADLEVTW</sequence>
<proteinExistence type="predicted"/>
<comment type="caution">
    <text evidence="1">The sequence shown here is derived from an EMBL/GenBank/DDBJ whole genome shotgun (WGS) entry which is preliminary data.</text>
</comment>